<dbReference type="PANTHER" id="PTHR37535:SF4">
    <property type="entry name" value="FLUG DOMAIN-CONTAINING PROTEIN"/>
    <property type="match status" value="1"/>
</dbReference>
<dbReference type="GeneID" id="4704572"/>
<dbReference type="RefSeq" id="XP_001272519.1">
    <property type="nucleotide sequence ID" value="XM_001272518.1"/>
</dbReference>
<evidence type="ECO:0000313" key="2">
    <source>
        <dbReference type="Proteomes" id="UP000006701"/>
    </source>
</evidence>
<dbReference type="Pfam" id="PF11917">
    <property type="entry name" value="DUF3435"/>
    <property type="match status" value="1"/>
</dbReference>
<dbReference type="InterPro" id="IPR021842">
    <property type="entry name" value="DUF3435"/>
</dbReference>
<dbReference type="STRING" id="344612.A1CGL3"/>
<proteinExistence type="predicted"/>
<organism evidence="1 2">
    <name type="scientific">Aspergillus clavatus (strain ATCC 1007 / CBS 513.65 / DSM 816 / NCTC 3887 / NRRL 1 / QM 1276 / 107)</name>
    <dbReference type="NCBI Taxonomy" id="344612"/>
    <lineage>
        <taxon>Eukaryota</taxon>
        <taxon>Fungi</taxon>
        <taxon>Dikarya</taxon>
        <taxon>Ascomycota</taxon>
        <taxon>Pezizomycotina</taxon>
        <taxon>Eurotiomycetes</taxon>
        <taxon>Eurotiomycetidae</taxon>
        <taxon>Eurotiales</taxon>
        <taxon>Aspergillaceae</taxon>
        <taxon>Aspergillus</taxon>
        <taxon>Aspergillus subgen. Fumigati</taxon>
    </lineage>
</organism>
<accession>A1CGL3</accession>
<evidence type="ECO:0008006" key="3">
    <source>
        <dbReference type="Google" id="ProtNLM"/>
    </source>
</evidence>
<gene>
    <name evidence="1" type="ORF">ACLA_067300</name>
</gene>
<dbReference type="EMBL" id="DS027053">
    <property type="protein sequence ID" value="EAW11093.1"/>
    <property type="molecule type" value="Genomic_DNA"/>
</dbReference>
<evidence type="ECO:0000313" key="1">
    <source>
        <dbReference type="EMBL" id="EAW11093.1"/>
    </source>
</evidence>
<dbReference type="KEGG" id="act:ACLA_067300"/>
<dbReference type="Proteomes" id="UP000006701">
    <property type="component" value="Unassembled WGS sequence"/>
</dbReference>
<reference evidence="1 2" key="1">
    <citation type="journal article" date="2008" name="PLoS Genet.">
        <title>Genomic islands in the pathogenic filamentous fungus Aspergillus fumigatus.</title>
        <authorList>
            <person name="Fedorova N.D."/>
            <person name="Khaldi N."/>
            <person name="Joardar V.S."/>
            <person name="Maiti R."/>
            <person name="Amedeo P."/>
            <person name="Anderson M.J."/>
            <person name="Crabtree J."/>
            <person name="Silva J.C."/>
            <person name="Badger J.H."/>
            <person name="Albarraq A."/>
            <person name="Angiuoli S."/>
            <person name="Bussey H."/>
            <person name="Bowyer P."/>
            <person name="Cotty P.J."/>
            <person name="Dyer P.S."/>
            <person name="Egan A."/>
            <person name="Galens K."/>
            <person name="Fraser-Liggett C.M."/>
            <person name="Haas B.J."/>
            <person name="Inman J.M."/>
            <person name="Kent R."/>
            <person name="Lemieux S."/>
            <person name="Malavazi I."/>
            <person name="Orvis J."/>
            <person name="Roemer T."/>
            <person name="Ronning C.M."/>
            <person name="Sundaram J.P."/>
            <person name="Sutton G."/>
            <person name="Turner G."/>
            <person name="Venter J.C."/>
            <person name="White O.R."/>
            <person name="Whitty B.R."/>
            <person name="Youngman P."/>
            <person name="Wolfe K.H."/>
            <person name="Goldman G.H."/>
            <person name="Wortman J.R."/>
            <person name="Jiang B."/>
            <person name="Denning D.W."/>
            <person name="Nierman W.C."/>
        </authorList>
    </citation>
    <scope>NUCLEOTIDE SEQUENCE [LARGE SCALE GENOMIC DNA]</scope>
    <source>
        <strain evidence="2">ATCC 1007 / CBS 513.65 / DSM 816 / NCTC 3887 / NRRL 1</strain>
    </source>
</reference>
<keyword evidence="2" id="KW-1185">Reference proteome</keyword>
<dbReference type="PANTHER" id="PTHR37535">
    <property type="entry name" value="FLUG DOMAIN PROTEIN"/>
    <property type="match status" value="1"/>
</dbReference>
<dbReference type="OMA" id="TPIHFKE"/>
<dbReference type="OrthoDB" id="4485682at2759"/>
<dbReference type="HOGENOM" id="CLU_011937_3_2_1"/>
<dbReference type="AlphaFoldDB" id="A1CGL3"/>
<protein>
    <recommendedName>
        <fullName evidence="3">FluG domain protein</fullName>
    </recommendedName>
</protein>
<dbReference type="eggNOG" id="ENOG502SKQF">
    <property type="taxonomic scope" value="Eukaryota"/>
</dbReference>
<dbReference type="VEuPathDB" id="FungiDB:ACLA_067300"/>
<sequence length="414" mass="47707">MLRRKKAFQTTARYFSMFCNQERGQEAPYEMKQKLKRLVSVTLSDQYELELSAQEQPPFNIDDLLFTTYHLLAWCPITFPTVRSIFQVNTLRKMMTSTSARPGTLIESSGYIHENDALKWNDIELFMVKHPEHPTSQVLLMRVRHRLNKGRRNEGVPPVYTDTERNDNLGLCVIQDRLMYAFLDDAFDSEHTKCPTDIWRLTKVPEHRLSTPINFKERVKELPILRGTCQDASGLIITDPQRALQYHQARQWEAAASESARFKDKGTLYKYRKGAAANIRHLDEHSRNRIMEHIQGGTFANYISIMDDTQSIFMETPSRKSLLSLVTHASITRDPSAPQQATPAQKATVELDAKLIEWKKECQRLRADLIMEYGQLQAAHKSGDKCSSELQKLQNKVKSWRKKLCDSAKSDAGL</sequence>
<name>A1CGL3_ASPCL</name>